<dbReference type="EnsemblPlants" id="TuG1812G0200005387.01.T04">
    <property type="protein sequence ID" value="TuG1812G0200005387.01.T04"/>
    <property type="gene ID" value="TuG1812G0200005387.01"/>
</dbReference>
<organism evidence="2 3">
    <name type="scientific">Triticum urartu</name>
    <name type="common">Red wild einkorn</name>
    <name type="synonym">Crithodium urartu</name>
    <dbReference type="NCBI Taxonomy" id="4572"/>
    <lineage>
        <taxon>Eukaryota</taxon>
        <taxon>Viridiplantae</taxon>
        <taxon>Streptophyta</taxon>
        <taxon>Embryophyta</taxon>
        <taxon>Tracheophyta</taxon>
        <taxon>Spermatophyta</taxon>
        <taxon>Magnoliopsida</taxon>
        <taxon>Liliopsida</taxon>
        <taxon>Poales</taxon>
        <taxon>Poaceae</taxon>
        <taxon>BOP clade</taxon>
        <taxon>Pooideae</taxon>
        <taxon>Triticodae</taxon>
        <taxon>Triticeae</taxon>
        <taxon>Triticinae</taxon>
        <taxon>Triticum</taxon>
    </lineage>
</organism>
<evidence type="ECO:0000313" key="2">
    <source>
        <dbReference type="EnsemblPlants" id="TuG1812G0200005387.01.T05"/>
    </source>
</evidence>
<protein>
    <submittedName>
        <fullName evidence="2">Uncharacterized protein</fullName>
    </submittedName>
</protein>
<accession>A0A8R7PJV4</accession>
<dbReference type="Gramene" id="TuG1812G0200005387.01.T05">
    <property type="protein sequence ID" value="TuG1812G0200005387.01.T05"/>
    <property type="gene ID" value="TuG1812G0200005387.01"/>
</dbReference>
<keyword evidence="1" id="KW-0812">Transmembrane</keyword>
<reference evidence="2" key="3">
    <citation type="submission" date="2022-06" db="UniProtKB">
        <authorList>
            <consortium name="EnsemblPlants"/>
        </authorList>
    </citation>
    <scope>IDENTIFICATION</scope>
</reference>
<proteinExistence type="predicted"/>
<name>A0A8R7PJV4_TRIUA</name>
<sequence>MLFQVPSFITYNLLKSCFLFSFLFCQMGVWRIWKVRYSCHAFAIILIYPTIFICPLAYYIGWATENRRTSGNLASLKYFKGT</sequence>
<feature type="transmembrane region" description="Helical" evidence="1">
    <location>
        <begin position="40"/>
        <end position="60"/>
    </location>
</feature>
<evidence type="ECO:0000313" key="3">
    <source>
        <dbReference type="Proteomes" id="UP000015106"/>
    </source>
</evidence>
<gene>
    <name evidence="2" type="primary">LOC125539904</name>
</gene>
<feature type="transmembrane region" description="Helical" evidence="1">
    <location>
        <begin position="12"/>
        <end position="33"/>
    </location>
</feature>
<dbReference type="EnsemblPlants" id="TuG1812G0200005387.01.T05">
    <property type="protein sequence ID" value="TuG1812G0200005387.01.T05"/>
    <property type="gene ID" value="TuG1812G0200005387.01"/>
</dbReference>
<dbReference type="AlphaFoldDB" id="A0A8R7PJV4"/>
<dbReference type="Proteomes" id="UP000015106">
    <property type="component" value="Chromosome 2"/>
</dbReference>
<keyword evidence="3" id="KW-1185">Reference proteome</keyword>
<keyword evidence="1" id="KW-1133">Transmembrane helix</keyword>
<reference evidence="3" key="1">
    <citation type="journal article" date="2013" name="Nature">
        <title>Draft genome of the wheat A-genome progenitor Triticum urartu.</title>
        <authorList>
            <person name="Ling H.Q."/>
            <person name="Zhao S."/>
            <person name="Liu D."/>
            <person name="Wang J."/>
            <person name="Sun H."/>
            <person name="Zhang C."/>
            <person name="Fan H."/>
            <person name="Li D."/>
            <person name="Dong L."/>
            <person name="Tao Y."/>
            <person name="Gao C."/>
            <person name="Wu H."/>
            <person name="Li Y."/>
            <person name="Cui Y."/>
            <person name="Guo X."/>
            <person name="Zheng S."/>
            <person name="Wang B."/>
            <person name="Yu K."/>
            <person name="Liang Q."/>
            <person name="Yang W."/>
            <person name="Lou X."/>
            <person name="Chen J."/>
            <person name="Feng M."/>
            <person name="Jian J."/>
            <person name="Zhang X."/>
            <person name="Luo G."/>
            <person name="Jiang Y."/>
            <person name="Liu J."/>
            <person name="Wang Z."/>
            <person name="Sha Y."/>
            <person name="Zhang B."/>
            <person name="Wu H."/>
            <person name="Tang D."/>
            <person name="Shen Q."/>
            <person name="Xue P."/>
            <person name="Zou S."/>
            <person name="Wang X."/>
            <person name="Liu X."/>
            <person name="Wang F."/>
            <person name="Yang Y."/>
            <person name="An X."/>
            <person name="Dong Z."/>
            <person name="Zhang K."/>
            <person name="Zhang X."/>
            <person name="Luo M.C."/>
            <person name="Dvorak J."/>
            <person name="Tong Y."/>
            <person name="Wang J."/>
            <person name="Yang H."/>
            <person name="Li Z."/>
            <person name="Wang D."/>
            <person name="Zhang A."/>
            <person name="Wang J."/>
        </authorList>
    </citation>
    <scope>NUCLEOTIDE SEQUENCE</scope>
    <source>
        <strain evidence="3">cv. G1812</strain>
    </source>
</reference>
<reference evidence="2" key="2">
    <citation type="submission" date="2018-03" db="EMBL/GenBank/DDBJ databases">
        <title>The Triticum urartu genome reveals the dynamic nature of wheat genome evolution.</title>
        <authorList>
            <person name="Ling H."/>
            <person name="Ma B."/>
            <person name="Shi X."/>
            <person name="Liu H."/>
            <person name="Dong L."/>
            <person name="Sun H."/>
            <person name="Cao Y."/>
            <person name="Gao Q."/>
            <person name="Zheng S."/>
            <person name="Li Y."/>
            <person name="Yu Y."/>
            <person name="Du H."/>
            <person name="Qi M."/>
            <person name="Li Y."/>
            <person name="Yu H."/>
            <person name="Cui Y."/>
            <person name="Wang N."/>
            <person name="Chen C."/>
            <person name="Wu H."/>
            <person name="Zhao Y."/>
            <person name="Zhang J."/>
            <person name="Li Y."/>
            <person name="Zhou W."/>
            <person name="Zhang B."/>
            <person name="Hu W."/>
            <person name="Eijk M."/>
            <person name="Tang J."/>
            <person name="Witsenboer H."/>
            <person name="Zhao S."/>
            <person name="Li Z."/>
            <person name="Zhang A."/>
            <person name="Wang D."/>
            <person name="Liang C."/>
        </authorList>
    </citation>
    <scope>NUCLEOTIDE SEQUENCE [LARGE SCALE GENOMIC DNA]</scope>
    <source>
        <strain evidence="2">cv. G1812</strain>
    </source>
</reference>
<keyword evidence="1" id="KW-0472">Membrane</keyword>
<evidence type="ECO:0000256" key="1">
    <source>
        <dbReference type="SAM" id="Phobius"/>
    </source>
</evidence>
<dbReference type="Gramene" id="TuG1812G0200005387.01.T04">
    <property type="protein sequence ID" value="TuG1812G0200005387.01.T04"/>
    <property type="gene ID" value="TuG1812G0200005387.01"/>
</dbReference>